<name>A0A7J6A7G2_AMEME</name>
<accession>A0A7J6A7G2</accession>
<feature type="region of interest" description="Disordered" evidence="1">
    <location>
        <begin position="1"/>
        <end position="34"/>
    </location>
</feature>
<proteinExistence type="predicted"/>
<feature type="region of interest" description="Disordered" evidence="1">
    <location>
        <begin position="89"/>
        <end position="131"/>
    </location>
</feature>
<keyword evidence="3" id="KW-1185">Reference proteome</keyword>
<reference evidence="2 3" key="1">
    <citation type="submission" date="2020-02" db="EMBL/GenBank/DDBJ databases">
        <title>A chromosome-scale genome assembly of the black bullhead catfish (Ameiurus melas).</title>
        <authorList>
            <person name="Wen M."/>
            <person name="Zham M."/>
            <person name="Cabau C."/>
            <person name="Klopp C."/>
            <person name="Donnadieu C."/>
            <person name="Roques C."/>
            <person name="Bouchez O."/>
            <person name="Lampietro C."/>
            <person name="Jouanno E."/>
            <person name="Herpin A."/>
            <person name="Louis A."/>
            <person name="Berthelot C."/>
            <person name="Parey E."/>
            <person name="Roest-Crollius H."/>
            <person name="Braasch I."/>
            <person name="Postlethwait J."/>
            <person name="Robinson-Rechavi M."/>
            <person name="Echchiki A."/>
            <person name="Begum T."/>
            <person name="Montfort J."/>
            <person name="Schartl M."/>
            <person name="Bobe J."/>
            <person name="Guiguen Y."/>
        </authorList>
    </citation>
    <scope>NUCLEOTIDE SEQUENCE [LARGE SCALE GENOMIC DNA]</scope>
    <source>
        <strain evidence="2">M_S1</strain>
        <tissue evidence="2">Blood</tissue>
    </source>
</reference>
<feature type="compositionally biased region" description="Basic and acidic residues" evidence="1">
    <location>
        <begin position="89"/>
        <end position="111"/>
    </location>
</feature>
<protein>
    <submittedName>
        <fullName evidence="2">Uncharacterized protein</fullName>
    </submittedName>
</protein>
<evidence type="ECO:0000313" key="3">
    <source>
        <dbReference type="Proteomes" id="UP000593565"/>
    </source>
</evidence>
<comment type="caution">
    <text evidence="2">The sequence shown here is derived from an EMBL/GenBank/DDBJ whole genome shotgun (WGS) entry which is preliminary data.</text>
</comment>
<gene>
    <name evidence="2" type="ORF">AMELA_G00185340</name>
</gene>
<sequence>MEKICTERSYPSHHRLSVRTSDDGLDRLDNGAGSLRTHSMCEDATSDMNTVTSSQLQESRRSSFTGAGAMARLSRFLFMLRNWASRRLQPEVERPDSFMERFRGPELKDLSGRGSNARSSLGHPELPHKRK</sequence>
<dbReference type="AlphaFoldDB" id="A0A7J6A7G2"/>
<dbReference type="Proteomes" id="UP000593565">
    <property type="component" value="Unassembled WGS sequence"/>
</dbReference>
<evidence type="ECO:0000313" key="2">
    <source>
        <dbReference type="EMBL" id="KAF4078772.1"/>
    </source>
</evidence>
<evidence type="ECO:0000256" key="1">
    <source>
        <dbReference type="SAM" id="MobiDB-lite"/>
    </source>
</evidence>
<organism evidence="2 3">
    <name type="scientific">Ameiurus melas</name>
    <name type="common">Black bullhead</name>
    <name type="synonym">Silurus melas</name>
    <dbReference type="NCBI Taxonomy" id="219545"/>
    <lineage>
        <taxon>Eukaryota</taxon>
        <taxon>Metazoa</taxon>
        <taxon>Chordata</taxon>
        <taxon>Craniata</taxon>
        <taxon>Vertebrata</taxon>
        <taxon>Euteleostomi</taxon>
        <taxon>Actinopterygii</taxon>
        <taxon>Neopterygii</taxon>
        <taxon>Teleostei</taxon>
        <taxon>Ostariophysi</taxon>
        <taxon>Siluriformes</taxon>
        <taxon>Ictaluridae</taxon>
        <taxon>Ameiurus</taxon>
    </lineage>
</organism>
<dbReference type="EMBL" id="JAAGNN010000016">
    <property type="protein sequence ID" value="KAF4078772.1"/>
    <property type="molecule type" value="Genomic_DNA"/>
</dbReference>
<feature type="compositionally biased region" description="Basic and acidic residues" evidence="1">
    <location>
        <begin position="20"/>
        <end position="29"/>
    </location>
</feature>